<comment type="caution">
    <text evidence="1">The sequence shown here is derived from an EMBL/GenBank/DDBJ whole genome shotgun (WGS) entry which is preliminary data.</text>
</comment>
<reference evidence="1 2" key="1">
    <citation type="submission" date="2020-08" db="EMBL/GenBank/DDBJ databases">
        <title>Genomic Encyclopedia of Type Strains, Phase IV (KMG-IV): sequencing the most valuable type-strain genomes for metagenomic binning, comparative biology and taxonomic classification.</title>
        <authorList>
            <person name="Goeker M."/>
        </authorList>
    </citation>
    <scope>NUCLEOTIDE SEQUENCE [LARGE SCALE GENOMIC DNA]</scope>
    <source>
        <strain evidence="1 2">DSM 28570</strain>
    </source>
</reference>
<name>A0A840UXU6_9BACT</name>
<dbReference type="Proteomes" id="UP000539642">
    <property type="component" value="Unassembled WGS sequence"/>
</dbReference>
<sequence length="87" mass="10206">MTRHVPTHAEQAWFQNSGGTFQEGLRDVEESEHRFRQNFAVIRRGFFDRFESIGSPAPTRFSSPFKKRERVSGQVIFYFLIITPLNL</sequence>
<accession>A0A840UXU6</accession>
<dbReference type="AlphaFoldDB" id="A0A840UXU6"/>
<dbReference type="EMBL" id="JACHEO010000001">
    <property type="protein sequence ID" value="MBB5346320.1"/>
    <property type="molecule type" value="Genomic_DNA"/>
</dbReference>
<keyword evidence="2" id="KW-1185">Reference proteome</keyword>
<organism evidence="1 2">
    <name type="scientific">Desulfoprunum benzoelyticum</name>
    <dbReference type="NCBI Taxonomy" id="1506996"/>
    <lineage>
        <taxon>Bacteria</taxon>
        <taxon>Pseudomonadati</taxon>
        <taxon>Thermodesulfobacteriota</taxon>
        <taxon>Desulfobulbia</taxon>
        <taxon>Desulfobulbales</taxon>
        <taxon>Desulfobulbaceae</taxon>
        <taxon>Desulfoprunum</taxon>
    </lineage>
</organism>
<evidence type="ECO:0000313" key="2">
    <source>
        <dbReference type="Proteomes" id="UP000539642"/>
    </source>
</evidence>
<protein>
    <submittedName>
        <fullName evidence="1">Uncharacterized protein</fullName>
    </submittedName>
</protein>
<gene>
    <name evidence="1" type="ORF">HNQ81_000027</name>
</gene>
<proteinExistence type="predicted"/>
<evidence type="ECO:0000313" key="1">
    <source>
        <dbReference type="EMBL" id="MBB5346320.1"/>
    </source>
</evidence>